<keyword evidence="2" id="KW-0645">Protease</keyword>
<keyword evidence="3" id="KW-0378">Hydrolase</keyword>
<name>A0A813VWN0_9BILA</name>
<dbReference type="EMBL" id="CAJNOC010001196">
    <property type="protein sequence ID" value="CAF0843751.1"/>
    <property type="molecule type" value="Genomic_DNA"/>
</dbReference>
<dbReference type="GO" id="GO:0006508">
    <property type="term" value="P:proteolysis"/>
    <property type="evidence" value="ECO:0007669"/>
    <property type="project" value="UniProtKB-KW"/>
</dbReference>
<proteinExistence type="inferred from homology"/>
<evidence type="ECO:0000256" key="4">
    <source>
        <dbReference type="SAM" id="Coils"/>
    </source>
</evidence>
<keyword evidence="7" id="KW-1185">Reference proteome</keyword>
<feature type="coiled-coil region" evidence="4">
    <location>
        <begin position="1648"/>
        <end position="1752"/>
    </location>
</feature>
<feature type="coiled-coil region" evidence="4">
    <location>
        <begin position="1282"/>
        <end position="1540"/>
    </location>
</feature>
<gene>
    <name evidence="6" type="ORF">OXX778_LOCUS8592</name>
</gene>
<keyword evidence="4" id="KW-0175">Coiled coil</keyword>
<evidence type="ECO:0000313" key="7">
    <source>
        <dbReference type="Proteomes" id="UP000663879"/>
    </source>
</evidence>
<evidence type="ECO:0000259" key="5">
    <source>
        <dbReference type="PROSITE" id="PS50600"/>
    </source>
</evidence>
<accession>A0A813VWN0</accession>
<sequence>MLLISEIQVRIWEIVQTRNPVWHFDASGCFLKNIPDQSSPLLYSIVCYDPISRLNIPVADFFACSNDSLSIQLNLLRVKKSFQNYEKFKCPSVIVSDFSWANINGLLRAFLNCDIIQYLKISFKKIVDKDDSYDSFLTPKIYLCATHFLKNVIDKVEEKLKNKSKKKFSEKIKPGYIFCFSVLQNSITFEEFKKHLEDFFNIFSQPKVNQSLMKSLIRMQISISTRKTDWLKDCFQFEERKFLMETDSKKQKEKSKKNVIFTEDVSDNYRRDSPFTKYFDELIFRIKSKIGLDEFATNQNLKDNEYYYPELLDILTTKLHLAPLWSGFLIYTEDINFPNKKQITRFTNKPVEAWFGNFRNNILDINKRLKTKQRLCPSEITIPLYNQLQMYYKEHYDNKADQKALLKIGVHSKKEKDAEEKWSSGRKKSNRLKEVQTTNTKTDCYIVESDEFEDKTIDKFLADQTYFNVLGINLQFREIYQLLNDEIINDQVIDTYLQLIGRDENFFVVNYFYSRRIFEETKFENDFLPHDMNKFEAITGLIYVPEIKHWCFFFADIKKKTFSLLDSLGKNSKKESHYYERWKSFSESRSDLSSIKWTLRKFTHKFQKDAVNCGIFVCMFLDSIRRVRKAEPGGKFTKLQTTDPSEFRFKIYEIFRNGVFDTKIKLCAVCMKPETNKEVLLNFCNMHFYHISTKKMENEIKRSLSDSDSFNSEEEKNKGTTKAFIISNNQKRKDMEENHLFKHEDGSKVFAKFQNSPKVKNTIFDFPFPEVNKQMEETELNFNFQNALNKSFETVQNMSHKFINVVKIVVHHVVERVDMEKTHLSSTPFNRSMELEDIGDIDPIEDPEVMEKIQELFIAFNQKEDECLLLHDQIKRQDENQKTLNDHELETEKLKLKIQELLTAFNQKEDECNLLYGQIKLQNDYQNNLNNQEKEIEELKKFQEKKAKDLQGLITTSEENEENFLKTIRKLKEQINSGMETKLQLDNLKTVISEKEIEIENLKNENSNIKLSVEKRSCQYFECKNYGHTNKKGGNSKKHYTLDNCPLWQKEIDKMRDTEKENIDLCEKLKKSKISLQNAKLSNEVNDADKQTSKQQLKELTFKISTLENEIKNDELIKSNQNIEDLKDKLNLIEKRSDDYSLNKEFEQVNIEALKKQTDEQIEIKETQIKNLQFESENKSQTIENLLKEKEIFTEVSRKDIEAVRNQYESKIDQAEIQKNKDDIKIENLLEHHKELTEENNNLFAKIKFYQKTFLEDANNGQADIDEKDKILKIQNEKLKIIEELHIKVSNLEKNLKTKINEAEEKNSINNTEIDKKISENKELQARLDDVEKFLLDAQNNNINQTRFLKETEKNYSNLEKNFKATKQQFDNCQKELTAKSSDFENQKANYEEKLSNLKEQHSIDDAEISRLKTFLENLSVEIQTEREDNFKLMEELHIKVSHLERNLKTVKDEAEHKNSMNKTEIDKKNSEIRELLVNLLKESEKKYSNLEKNFKATKQQFDYCQKELTAKSSDFENQKANYEEKLSNLKEQYSIDIDKKSSEITELIATCSDEAKQIAIPDENKETMKKTIENLKRNLNEKILLDKTELKLHNLEKGSKIVDDYEFEFITNKNIKFPSKSCNGNGNIHPEIKTHYKYSNCPHNPQNKKINEIGKAYKKQIDELQCQIRDSDLLVDSKKNDIDLTKNTEVFEREIELLKEKYSKMKKKYKETKAKLLNQTEEKDEELETEYDNLYEKYKKIKKKYKDLVKLLFSNKTKIVEFEEQSEESDEEEEKEIGYYSSDGKRNNRPVFRVPCGTPFIYNPGNTKHYIYGRERKNIRNF</sequence>
<feature type="domain" description="Ubiquitin-like protease family profile" evidence="5">
    <location>
        <begin position="472"/>
        <end position="624"/>
    </location>
</feature>
<organism evidence="6 7">
    <name type="scientific">Brachionus calyciflorus</name>
    <dbReference type="NCBI Taxonomy" id="104777"/>
    <lineage>
        <taxon>Eukaryota</taxon>
        <taxon>Metazoa</taxon>
        <taxon>Spiralia</taxon>
        <taxon>Gnathifera</taxon>
        <taxon>Rotifera</taxon>
        <taxon>Eurotatoria</taxon>
        <taxon>Monogononta</taxon>
        <taxon>Pseudotrocha</taxon>
        <taxon>Ploima</taxon>
        <taxon>Brachionidae</taxon>
        <taxon>Brachionus</taxon>
    </lineage>
</organism>
<evidence type="ECO:0000256" key="3">
    <source>
        <dbReference type="ARBA" id="ARBA00022801"/>
    </source>
</evidence>
<reference evidence="6" key="1">
    <citation type="submission" date="2021-02" db="EMBL/GenBank/DDBJ databases">
        <authorList>
            <person name="Nowell W R."/>
        </authorList>
    </citation>
    <scope>NUCLEOTIDE SEQUENCE</scope>
    <source>
        <strain evidence="6">Ploen Becks lab</strain>
    </source>
</reference>
<comment type="similarity">
    <text evidence="1">Belongs to the peptidase C48 family.</text>
</comment>
<dbReference type="Gene3D" id="3.30.310.130">
    <property type="entry name" value="Ubiquitin-related"/>
    <property type="match status" value="1"/>
</dbReference>
<evidence type="ECO:0000313" key="6">
    <source>
        <dbReference type="EMBL" id="CAF0843751.1"/>
    </source>
</evidence>
<dbReference type="Gene3D" id="1.10.418.20">
    <property type="match status" value="1"/>
</dbReference>
<dbReference type="Proteomes" id="UP000663879">
    <property type="component" value="Unassembled WGS sequence"/>
</dbReference>
<dbReference type="PROSITE" id="PS50600">
    <property type="entry name" value="ULP_PROTEASE"/>
    <property type="match status" value="1"/>
</dbReference>
<protein>
    <recommendedName>
        <fullName evidence="5">Ubiquitin-like protease family profile domain-containing protein</fullName>
    </recommendedName>
</protein>
<dbReference type="InterPro" id="IPR003653">
    <property type="entry name" value="Peptidase_C48_C"/>
</dbReference>
<feature type="coiled-coil region" evidence="4">
    <location>
        <begin position="1071"/>
        <end position="1253"/>
    </location>
</feature>
<feature type="coiled-coil region" evidence="4">
    <location>
        <begin position="884"/>
        <end position="1012"/>
    </location>
</feature>
<evidence type="ECO:0000256" key="2">
    <source>
        <dbReference type="ARBA" id="ARBA00022670"/>
    </source>
</evidence>
<dbReference type="InterPro" id="IPR038765">
    <property type="entry name" value="Papain-like_cys_pep_sf"/>
</dbReference>
<dbReference type="OrthoDB" id="6617931at2759"/>
<dbReference type="GO" id="GO:0008234">
    <property type="term" value="F:cysteine-type peptidase activity"/>
    <property type="evidence" value="ECO:0007669"/>
    <property type="project" value="InterPro"/>
</dbReference>
<evidence type="ECO:0000256" key="1">
    <source>
        <dbReference type="ARBA" id="ARBA00005234"/>
    </source>
</evidence>
<comment type="caution">
    <text evidence="6">The sequence shown here is derived from an EMBL/GenBank/DDBJ whole genome shotgun (WGS) entry which is preliminary data.</text>
</comment>
<dbReference type="SUPFAM" id="SSF54001">
    <property type="entry name" value="Cysteine proteinases"/>
    <property type="match status" value="1"/>
</dbReference>